<dbReference type="GO" id="GO:0003743">
    <property type="term" value="F:translation initiation factor activity"/>
    <property type="evidence" value="ECO:0007669"/>
    <property type="project" value="UniProtKB-KW"/>
</dbReference>
<reference evidence="1 2" key="1">
    <citation type="submission" date="2024-07" db="EMBL/GenBank/DDBJ databases">
        <title>Characterization of a bacterium isolated from hydrolysated instant sea cucumber by whole-genome sequencing and metabolomics.</title>
        <authorList>
            <person name="Luo X."/>
            <person name="Zhang Z."/>
            <person name="Zheng Z."/>
            <person name="Zhang W."/>
            <person name="Ming T."/>
            <person name="Jiao L."/>
            <person name="Su X."/>
            <person name="Kong F."/>
            <person name="Xu J."/>
        </authorList>
    </citation>
    <scope>NUCLEOTIDE SEQUENCE [LARGE SCALE GENOMIC DNA]</scope>
    <source>
        <strain evidence="1 2">XL-2024</strain>
    </source>
</reference>
<keyword evidence="1" id="KW-0648">Protein biosynthesis</keyword>
<sequence length="94" mass="10321">MKEGWNINNNNGNSSQPNDSLEIYAAKLAYIGAAISTLGDGIQTIGAGLALEALRNSNTQNSQNDAKQSLQKDNMQKQIDQLIYELKQIKKIIK</sequence>
<organism evidence="1 2">
    <name type="scientific">Lysinibacillus xylanilyticus</name>
    <dbReference type="NCBI Taxonomy" id="582475"/>
    <lineage>
        <taxon>Bacteria</taxon>
        <taxon>Bacillati</taxon>
        <taxon>Bacillota</taxon>
        <taxon>Bacilli</taxon>
        <taxon>Bacillales</taxon>
        <taxon>Bacillaceae</taxon>
        <taxon>Lysinibacillus</taxon>
    </lineage>
</organism>
<dbReference type="Proteomes" id="UP001558534">
    <property type="component" value="Unassembled WGS sequence"/>
</dbReference>
<gene>
    <name evidence="1" type="ORF">AB1300_00120</name>
</gene>
<evidence type="ECO:0000313" key="2">
    <source>
        <dbReference type="Proteomes" id="UP001558534"/>
    </source>
</evidence>
<keyword evidence="2" id="KW-1185">Reference proteome</keyword>
<evidence type="ECO:0000313" key="1">
    <source>
        <dbReference type="EMBL" id="MEX3743532.1"/>
    </source>
</evidence>
<comment type="caution">
    <text evidence="1">The sequence shown here is derived from an EMBL/GenBank/DDBJ whole genome shotgun (WGS) entry which is preliminary data.</text>
</comment>
<dbReference type="EMBL" id="JBFRHK010000001">
    <property type="protein sequence ID" value="MEX3743532.1"/>
    <property type="molecule type" value="Genomic_DNA"/>
</dbReference>
<proteinExistence type="predicted"/>
<accession>A0ABV3VSC0</accession>
<keyword evidence="1" id="KW-0396">Initiation factor</keyword>
<dbReference type="RefSeq" id="WP_368634582.1">
    <property type="nucleotide sequence ID" value="NZ_JBFRHK010000001.1"/>
</dbReference>
<name>A0ABV3VSC0_9BACI</name>
<protein>
    <submittedName>
        <fullName evidence="1">Translation initiation factor 2</fullName>
    </submittedName>
</protein>